<gene>
    <name evidence="2" type="ORF">OFUS_LOCUS4141</name>
</gene>
<evidence type="ECO:0000313" key="2">
    <source>
        <dbReference type="EMBL" id="CAH1777029.1"/>
    </source>
</evidence>
<reference evidence="2" key="1">
    <citation type="submission" date="2022-03" db="EMBL/GenBank/DDBJ databases">
        <authorList>
            <person name="Martin C."/>
        </authorList>
    </citation>
    <scope>NUCLEOTIDE SEQUENCE</scope>
</reference>
<accession>A0A8J1XJA1</accession>
<dbReference type="EMBL" id="CAIIXF020000002">
    <property type="protein sequence ID" value="CAH1777029.1"/>
    <property type="molecule type" value="Genomic_DNA"/>
</dbReference>
<dbReference type="Proteomes" id="UP000749559">
    <property type="component" value="Unassembled WGS sequence"/>
</dbReference>
<feature type="compositionally biased region" description="Polar residues" evidence="1">
    <location>
        <begin position="176"/>
        <end position="186"/>
    </location>
</feature>
<keyword evidence="3" id="KW-1185">Reference proteome</keyword>
<protein>
    <submittedName>
        <fullName evidence="2">Uncharacterized protein</fullName>
    </submittedName>
</protein>
<evidence type="ECO:0000256" key="1">
    <source>
        <dbReference type="SAM" id="MobiDB-lite"/>
    </source>
</evidence>
<dbReference type="AlphaFoldDB" id="A0A8J1XJA1"/>
<name>A0A8J1XJA1_OWEFU</name>
<organism evidence="2 3">
    <name type="scientific">Owenia fusiformis</name>
    <name type="common">Polychaete worm</name>
    <dbReference type="NCBI Taxonomy" id="6347"/>
    <lineage>
        <taxon>Eukaryota</taxon>
        <taxon>Metazoa</taxon>
        <taxon>Spiralia</taxon>
        <taxon>Lophotrochozoa</taxon>
        <taxon>Annelida</taxon>
        <taxon>Polychaeta</taxon>
        <taxon>Sedentaria</taxon>
        <taxon>Canalipalpata</taxon>
        <taxon>Sabellida</taxon>
        <taxon>Oweniida</taxon>
        <taxon>Oweniidae</taxon>
        <taxon>Owenia</taxon>
    </lineage>
</organism>
<feature type="compositionally biased region" description="Acidic residues" evidence="1">
    <location>
        <begin position="199"/>
        <end position="209"/>
    </location>
</feature>
<comment type="caution">
    <text evidence="2">The sequence shown here is derived from an EMBL/GenBank/DDBJ whole genome shotgun (WGS) entry which is preliminary data.</text>
</comment>
<evidence type="ECO:0000313" key="3">
    <source>
        <dbReference type="Proteomes" id="UP000749559"/>
    </source>
</evidence>
<proteinExistence type="predicted"/>
<sequence length="258" mass="28540">MESTGFVNKDPINSECNMNSTIKNSTKANMEYSKAPKDASVKIKVTDGGVKDVKGKEDVKVIASKTIKSNTNSVKLNENDLKPENNRPIRLQKEVNMTKPIIWVAMEDANVKNKAVKTTKPETKVTKPNDKVTKSDVGVSKQAIKIIKPDVNATKPDPDVVHKVVIPQVNIIKPDSNGSKQISPRRTNPEVKITAPEEGTSEESVDSGEGESVSTTQETITHKWIRSFSHHVKGMRRNALDMIVGTYREKQLLGKTRI</sequence>
<feature type="region of interest" description="Disordered" evidence="1">
    <location>
        <begin position="175"/>
        <end position="218"/>
    </location>
</feature>